<keyword evidence="2" id="KW-1185">Reference proteome</keyword>
<dbReference type="EMBL" id="CASHSV030000024">
    <property type="protein sequence ID" value="CAJ2641465.1"/>
    <property type="molecule type" value="Genomic_DNA"/>
</dbReference>
<comment type="caution">
    <text evidence="1">The sequence shown here is derived from an EMBL/GenBank/DDBJ whole genome shotgun (WGS) entry which is preliminary data.</text>
</comment>
<sequence length="477" mass="52281">MFEPESEPNPSHAIDGVPSQPDPEFFDDDGRPKRTGNVWTSCSHIITAVIGSGVLSLAWAIAQLGWIAGPVMMILFSLVSMYTSSMLSECYRCGDPIYGQRSYTFVEAVRNILGGYHYTVCGIVQYLYLYGSAIGYTIAGPISMVEIQKSICLHKSGGKDPCQISANIHMISFGVVEIFFSQISEFHNTWFLSVIAAVMSFAYSIIGVFLAISVVAKNGTFKGTIAGGSTSNESTIDRVWGIFQGLGDIAFAYSFAQILIEIQDTIKNPPSEVKTMKNATKVSVLVTTTFYLLCGCMGYAAFGADAPGNLLTGFSMYNPAWVIDVANAAVVIHLVGAYQVYVQPVFAFLEKAAAKKWPQTKVEHKIPIPGFSHYNLNIFRLIWRTVFVIITTFVAMLIPFFNDVLGFLGAVGFWPLSVFYPVEMYIVQKKIPKWSTKWLLLKSISAVCFIISALAAIGSITSIGLDLKKYKLFSSGS</sequence>
<protein>
    <submittedName>
        <fullName evidence="1">Uncharacterized protein</fullName>
    </submittedName>
</protein>
<accession>A0ACB0JB75</accession>
<evidence type="ECO:0000313" key="1">
    <source>
        <dbReference type="EMBL" id="CAJ2641465.1"/>
    </source>
</evidence>
<evidence type="ECO:0000313" key="2">
    <source>
        <dbReference type="Proteomes" id="UP001177021"/>
    </source>
</evidence>
<gene>
    <name evidence="1" type="ORF">MILVUS5_LOCUS11117</name>
</gene>
<reference evidence="1" key="1">
    <citation type="submission" date="2023-10" db="EMBL/GenBank/DDBJ databases">
        <authorList>
            <person name="Rodriguez Cubillos JULIANA M."/>
            <person name="De Vega J."/>
        </authorList>
    </citation>
    <scope>NUCLEOTIDE SEQUENCE</scope>
</reference>
<proteinExistence type="predicted"/>
<organism evidence="1 2">
    <name type="scientific">Trifolium pratense</name>
    <name type="common">Red clover</name>
    <dbReference type="NCBI Taxonomy" id="57577"/>
    <lineage>
        <taxon>Eukaryota</taxon>
        <taxon>Viridiplantae</taxon>
        <taxon>Streptophyta</taxon>
        <taxon>Embryophyta</taxon>
        <taxon>Tracheophyta</taxon>
        <taxon>Spermatophyta</taxon>
        <taxon>Magnoliopsida</taxon>
        <taxon>eudicotyledons</taxon>
        <taxon>Gunneridae</taxon>
        <taxon>Pentapetalae</taxon>
        <taxon>rosids</taxon>
        <taxon>fabids</taxon>
        <taxon>Fabales</taxon>
        <taxon>Fabaceae</taxon>
        <taxon>Papilionoideae</taxon>
        <taxon>50 kb inversion clade</taxon>
        <taxon>NPAAA clade</taxon>
        <taxon>Hologalegina</taxon>
        <taxon>IRL clade</taxon>
        <taxon>Trifolieae</taxon>
        <taxon>Trifolium</taxon>
    </lineage>
</organism>
<name>A0ACB0JB75_TRIPR</name>
<dbReference type="Proteomes" id="UP001177021">
    <property type="component" value="Unassembled WGS sequence"/>
</dbReference>